<evidence type="ECO:0000256" key="7">
    <source>
        <dbReference type="ARBA" id="ARBA00023014"/>
    </source>
</evidence>
<dbReference type="AlphaFoldDB" id="A0A7C3C272"/>
<dbReference type="Gene3D" id="3.30.413.10">
    <property type="entry name" value="Sulfite Reductase Hemoprotein, domain 1"/>
    <property type="match status" value="2"/>
</dbReference>
<dbReference type="GO" id="GO:0051539">
    <property type="term" value="F:4 iron, 4 sulfur cluster binding"/>
    <property type="evidence" value="ECO:0007669"/>
    <property type="project" value="UniProtKB-KW"/>
</dbReference>
<keyword evidence="2" id="KW-0004">4Fe-4S</keyword>
<dbReference type="SUPFAM" id="SSF56014">
    <property type="entry name" value="Nitrite and sulphite reductase 4Fe-4S domain-like"/>
    <property type="match status" value="2"/>
</dbReference>
<evidence type="ECO:0000256" key="2">
    <source>
        <dbReference type="ARBA" id="ARBA00022485"/>
    </source>
</evidence>
<dbReference type="GO" id="GO:0046872">
    <property type="term" value="F:metal ion binding"/>
    <property type="evidence" value="ECO:0007669"/>
    <property type="project" value="UniProtKB-KW"/>
</dbReference>
<keyword evidence="7" id="KW-0411">Iron-sulfur</keyword>
<evidence type="ECO:0000256" key="5">
    <source>
        <dbReference type="ARBA" id="ARBA00023002"/>
    </source>
</evidence>
<dbReference type="GO" id="GO:0020037">
    <property type="term" value="F:heme binding"/>
    <property type="evidence" value="ECO:0007669"/>
    <property type="project" value="InterPro"/>
</dbReference>
<feature type="domain" description="Nitrite/Sulfite reductase ferredoxin-like" evidence="9">
    <location>
        <begin position="301"/>
        <end position="354"/>
    </location>
</feature>
<name>A0A7C3C272_9BACT</name>
<evidence type="ECO:0000259" key="8">
    <source>
        <dbReference type="Pfam" id="PF01077"/>
    </source>
</evidence>
<sequence length="572" mass="65897">MMSENLEKKLNKREQFKARMKPYDYYVNEFNTIDFDSLGEGDRYYLQDFGIFNTDFLEDEFTIRLRNGNGGHFSAKDFTFLAELLEEYDLTLVITARAGFQLHDVYSDDVAEIWHKCNDNGLTTWQSFGDNVRNIVTDVYDGVSRYGQIETYPLIKQMNDYILKNPKYVGMLPRRVSIGISGNSANVNSFFANDLYFALAKKDGAYGFNVYMGGKNTEIAQDADIFLREEEVFDFFKAFVETFYTHGSRFSRSKTRLFYMIESMGLAKLKELIENVYNKKFVSAGELQLEHVDFQEFEELRDGAYGFCYQSDFGRLKADELRAISEFVTKENLQIRIGTDQNIYLLGLKEKEVPFKSPALSSTIVACAGNLCPYAVWSIKDEAHEYLPLERIYQNRIKVGFSGCAKGCGRHRHTDIGLIGLKTNNFGDTDGGARVFIGAEHDNGQSVARQLFSMVPFVHLKTTITLVIELFEASGYQNFQLYAHNILNKYSEDFLSLWHLYNLKNKTALPLTKQESSLTPEEEIELLRENFKDFTLVEEDMKKSVSALVKELWTVEGKDPHYKPPIQRTNFR</sequence>
<dbReference type="InterPro" id="IPR036136">
    <property type="entry name" value="Nit/Sulf_reduc_fer-like_dom_sf"/>
</dbReference>
<protein>
    <submittedName>
        <fullName evidence="10">Nitrite/sulfite reductase</fullName>
    </submittedName>
</protein>
<dbReference type="Proteomes" id="UP000886390">
    <property type="component" value="Unassembled WGS sequence"/>
</dbReference>
<gene>
    <name evidence="10" type="ORF">ENJ67_01615</name>
</gene>
<dbReference type="InterPro" id="IPR051329">
    <property type="entry name" value="NIR_SIR_4Fe-4S"/>
</dbReference>
<keyword evidence="6" id="KW-0408">Iron</keyword>
<organism evidence="10">
    <name type="scientific">Sulfurimonas autotrophica</name>
    <dbReference type="NCBI Taxonomy" id="202747"/>
    <lineage>
        <taxon>Bacteria</taxon>
        <taxon>Pseudomonadati</taxon>
        <taxon>Campylobacterota</taxon>
        <taxon>Epsilonproteobacteria</taxon>
        <taxon>Campylobacterales</taxon>
        <taxon>Sulfurimonadaceae</taxon>
        <taxon>Sulfurimonas</taxon>
    </lineage>
</organism>
<dbReference type="EMBL" id="DRNH01000085">
    <property type="protein sequence ID" value="HFB53404.1"/>
    <property type="molecule type" value="Genomic_DNA"/>
</dbReference>
<dbReference type="PROSITE" id="PS00365">
    <property type="entry name" value="NIR_SIR"/>
    <property type="match status" value="1"/>
</dbReference>
<proteinExistence type="inferred from homology"/>
<dbReference type="PANTHER" id="PTHR32439:SF0">
    <property type="entry name" value="FERREDOXIN--NITRITE REDUCTASE, CHLOROPLASTIC"/>
    <property type="match status" value="1"/>
</dbReference>
<evidence type="ECO:0000313" key="10">
    <source>
        <dbReference type="EMBL" id="HFB53404.1"/>
    </source>
</evidence>
<evidence type="ECO:0000256" key="6">
    <source>
        <dbReference type="ARBA" id="ARBA00023004"/>
    </source>
</evidence>
<dbReference type="SUPFAM" id="SSF55124">
    <property type="entry name" value="Nitrite/Sulfite reductase N-terminal domain-like"/>
    <property type="match status" value="2"/>
</dbReference>
<dbReference type="GO" id="GO:0016491">
    <property type="term" value="F:oxidoreductase activity"/>
    <property type="evidence" value="ECO:0007669"/>
    <property type="project" value="UniProtKB-KW"/>
</dbReference>
<evidence type="ECO:0000256" key="4">
    <source>
        <dbReference type="ARBA" id="ARBA00022723"/>
    </source>
</evidence>
<keyword evidence="4" id="KW-0479">Metal-binding</keyword>
<dbReference type="Pfam" id="PF03460">
    <property type="entry name" value="NIR_SIR_ferr"/>
    <property type="match status" value="2"/>
</dbReference>
<evidence type="ECO:0000259" key="9">
    <source>
        <dbReference type="Pfam" id="PF03460"/>
    </source>
</evidence>
<feature type="domain" description="Nitrite/Sulfite reductase ferredoxin-like" evidence="9">
    <location>
        <begin position="59"/>
        <end position="116"/>
    </location>
</feature>
<dbReference type="InterPro" id="IPR006067">
    <property type="entry name" value="NO2/SO3_Rdtase_4Fe4S_dom"/>
</dbReference>
<evidence type="ECO:0000256" key="1">
    <source>
        <dbReference type="ARBA" id="ARBA00010429"/>
    </source>
</evidence>
<feature type="domain" description="Nitrite/sulphite reductase 4Fe-4S" evidence="8">
    <location>
        <begin position="129"/>
        <end position="280"/>
    </location>
</feature>
<dbReference type="Pfam" id="PF01077">
    <property type="entry name" value="NIR_SIR"/>
    <property type="match status" value="1"/>
</dbReference>
<reference evidence="10" key="1">
    <citation type="journal article" date="2020" name="mSystems">
        <title>Genome- and Community-Level Interaction Insights into Carbon Utilization and Element Cycling Functions of Hydrothermarchaeota in Hydrothermal Sediment.</title>
        <authorList>
            <person name="Zhou Z."/>
            <person name="Liu Y."/>
            <person name="Xu W."/>
            <person name="Pan J."/>
            <person name="Luo Z.H."/>
            <person name="Li M."/>
        </authorList>
    </citation>
    <scope>NUCLEOTIDE SEQUENCE [LARGE SCALE GENOMIC DNA]</scope>
    <source>
        <strain evidence="10">HyVt-507</strain>
    </source>
</reference>
<comment type="similarity">
    <text evidence="1">Belongs to the nitrite and sulfite reductase 4Fe-4S domain family.</text>
</comment>
<dbReference type="InterPro" id="IPR005117">
    <property type="entry name" value="NiRdtase/SiRdtase_haem-b_fer"/>
</dbReference>
<comment type="caution">
    <text evidence="10">The sequence shown here is derived from an EMBL/GenBank/DDBJ whole genome shotgun (WGS) entry which is preliminary data.</text>
</comment>
<keyword evidence="3" id="KW-0349">Heme</keyword>
<keyword evidence="5" id="KW-0560">Oxidoreductase</keyword>
<evidence type="ECO:0000256" key="3">
    <source>
        <dbReference type="ARBA" id="ARBA00022617"/>
    </source>
</evidence>
<accession>A0A7C3C272</accession>
<dbReference type="PANTHER" id="PTHR32439">
    <property type="entry name" value="FERREDOXIN--NITRITE REDUCTASE, CHLOROPLASTIC"/>
    <property type="match status" value="1"/>
</dbReference>
<dbReference type="InterPro" id="IPR006066">
    <property type="entry name" value="NO2/SO3_Rdtase_FeS/sirohaem_BS"/>
</dbReference>
<dbReference type="Gene3D" id="3.90.480.20">
    <property type="match status" value="1"/>
</dbReference>
<dbReference type="InterPro" id="IPR045854">
    <property type="entry name" value="NO2/SO3_Rdtase_4Fe4S_sf"/>
</dbReference>